<dbReference type="Pfam" id="PF19313">
    <property type="entry name" value="DUF5916"/>
    <property type="match status" value="1"/>
</dbReference>
<reference evidence="4 5" key="1">
    <citation type="journal article" date="2018" name="Nat. Biotechnol.">
        <title>A standardized bacterial taxonomy based on genome phylogeny substantially revises the tree of life.</title>
        <authorList>
            <person name="Parks D.H."/>
            <person name="Chuvochina M."/>
            <person name="Waite D.W."/>
            <person name="Rinke C."/>
            <person name="Skarshewski A."/>
            <person name="Chaumeil P.A."/>
            <person name="Hugenholtz P."/>
        </authorList>
    </citation>
    <scope>NUCLEOTIDE SEQUENCE [LARGE SCALE GENOMIC DNA]</scope>
    <source>
        <strain evidence="4">UBA8844</strain>
    </source>
</reference>
<dbReference type="Pfam" id="PF06452">
    <property type="entry name" value="CBM9_1"/>
    <property type="match status" value="1"/>
</dbReference>
<name>A0A3D4V6M9_9BACT</name>
<keyword evidence="1" id="KW-0732">Signal</keyword>
<feature type="domain" description="DUF5916" evidence="3">
    <location>
        <begin position="268"/>
        <end position="876"/>
    </location>
</feature>
<comment type="caution">
    <text evidence="4">The sequence shown here is derived from an EMBL/GenBank/DDBJ whole genome shotgun (WGS) entry which is preliminary data.</text>
</comment>
<dbReference type="GO" id="GO:0016052">
    <property type="term" value="P:carbohydrate catabolic process"/>
    <property type="evidence" value="ECO:0007669"/>
    <property type="project" value="InterPro"/>
</dbReference>
<dbReference type="InterPro" id="IPR010502">
    <property type="entry name" value="Carb-bd_dom_fam9"/>
</dbReference>
<evidence type="ECO:0000313" key="4">
    <source>
        <dbReference type="EMBL" id="HCT56803.1"/>
    </source>
</evidence>
<dbReference type="AlphaFoldDB" id="A0A3D4V6M9"/>
<dbReference type="EMBL" id="DPIY01000006">
    <property type="protein sequence ID" value="HCT56803.1"/>
    <property type="molecule type" value="Genomic_DNA"/>
</dbReference>
<evidence type="ECO:0000259" key="2">
    <source>
        <dbReference type="Pfam" id="PF06452"/>
    </source>
</evidence>
<dbReference type="CDD" id="cd09618">
    <property type="entry name" value="CBM9_like_2"/>
    <property type="match status" value="1"/>
</dbReference>
<evidence type="ECO:0000313" key="5">
    <source>
        <dbReference type="Proteomes" id="UP000264071"/>
    </source>
</evidence>
<sequence>MIFSFTRTAAFAVREGRARAFASLAAIAAIVTCAGSASAQTTGNVRGEGTGAAAVVPGAPLRLPATAVRATSTPTLDGLDNDAVWQGAPMVDAFQEYQPRVGGEPRFRTEVRVAYDDRALYVFARMHDSAPDSIIALLSRRDVRTSSDHFIVVLDSYHDRRTGYEFAVNPAGVKRDYLVYNDSNEDGTWDAIWDVATRVDSLGWTAEFRLPFSQFRFPEQSAHTFGLMFLREIARTGERVSWPLFRRDAQGFISQAGDLVGLQNIPSPRRLEVTPYVLTKNTTRASDGGARTHPQQSTVGADLKMGLASNLTLDAAVNPDFGQVEADPSVLNLSAFEQYFEERRPFFLEGAGIFEFRNFCGDIDTGCRGLLYSRRIGRAPQLMGRYGDAASPQQSTILGAAKVTGRTRSGLSVGMLDVVTERMVGAEGRTIEPMTNYAVARLQQDLANGQSGVGAMVTAVHRSLDEWTTPWLRREAYTGGIDGRHRFGGRNYEATFSLSGSMVRGDARSIHQLQTDGVHRYQRPDDGLTVDSTRTSLAGLAQRVSLSKFGGGVTRFQFVYQRFTPGYETNDLGFQARADEQIARGWYAFQLLKPTTYYRRAFINSNIGTNWSAAGLNTWNSFNTNWHIELPTQWWLHWGITAQSIAPAYDDRVARGGPAVRVPSGFNYSVGVEGDPRRVLIPTLFIGGRRGDEGRHRSFWVEPNLQFRASSRFSTSLSASWQRADISAQWVRNRTDNVTGALQSLFAPLDQTTFSSSIRLNFTATPTLSLQVWGQPYLSTGDYDRLMLPAAPRAAKYADRWRVTAEDGGGFQFREWRSNVVARWEYRPGSTVFLVWQHGRSGYEDQSGQFAFGPEMRDLFGLPPNNTFLLKVSYWLNP</sequence>
<feature type="domain" description="Carbohydrate-binding" evidence="2">
    <location>
        <begin position="77"/>
        <end position="230"/>
    </location>
</feature>
<dbReference type="InterPro" id="IPR045670">
    <property type="entry name" value="DUF5916"/>
</dbReference>
<gene>
    <name evidence="4" type="ORF">DGD08_06275</name>
</gene>
<dbReference type="Proteomes" id="UP000264071">
    <property type="component" value="Unassembled WGS sequence"/>
</dbReference>
<protein>
    <submittedName>
        <fullName evidence="4">Uncharacterized protein</fullName>
    </submittedName>
</protein>
<feature type="chain" id="PRO_5017690705" evidence="1">
    <location>
        <begin position="40"/>
        <end position="878"/>
    </location>
</feature>
<organism evidence="4 5">
    <name type="scientific">Gemmatimonas aurantiaca</name>
    <dbReference type="NCBI Taxonomy" id="173480"/>
    <lineage>
        <taxon>Bacteria</taxon>
        <taxon>Pseudomonadati</taxon>
        <taxon>Gemmatimonadota</taxon>
        <taxon>Gemmatimonadia</taxon>
        <taxon>Gemmatimonadales</taxon>
        <taxon>Gemmatimonadaceae</taxon>
        <taxon>Gemmatimonas</taxon>
    </lineage>
</organism>
<accession>A0A3D4V6M9</accession>
<feature type="signal peptide" evidence="1">
    <location>
        <begin position="1"/>
        <end position="39"/>
    </location>
</feature>
<dbReference type="GO" id="GO:0030246">
    <property type="term" value="F:carbohydrate binding"/>
    <property type="evidence" value="ECO:0007669"/>
    <property type="project" value="InterPro"/>
</dbReference>
<evidence type="ECO:0000256" key="1">
    <source>
        <dbReference type="SAM" id="SignalP"/>
    </source>
</evidence>
<dbReference type="Gene3D" id="2.60.40.1190">
    <property type="match status" value="1"/>
</dbReference>
<dbReference type="SUPFAM" id="SSF49344">
    <property type="entry name" value="CBD9-like"/>
    <property type="match status" value="1"/>
</dbReference>
<proteinExistence type="predicted"/>
<dbReference type="GO" id="GO:0004553">
    <property type="term" value="F:hydrolase activity, hydrolyzing O-glycosyl compounds"/>
    <property type="evidence" value="ECO:0007669"/>
    <property type="project" value="InterPro"/>
</dbReference>
<evidence type="ECO:0000259" key="3">
    <source>
        <dbReference type="Pfam" id="PF19313"/>
    </source>
</evidence>